<gene>
    <name evidence="3" type="ORF">AQPW35_15460</name>
</gene>
<dbReference type="SMART" id="SM00240">
    <property type="entry name" value="FHA"/>
    <property type="match status" value="1"/>
</dbReference>
<reference evidence="4" key="1">
    <citation type="submission" date="2019-03" db="EMBL/GenBank/DDBJ databases">
        <title>Aquabacterium pictum sp.nov., the first bacteriochlorophyll a-containing freshwater bacterium in the genus Aquabacterium of the class Betaproteobacteria.</title>
        <authorList>
            <person name="Hirose S."/>
            <person name="Tank M."/>
            <person name="Hara E."/>
            <person name="Tamaki H."/>
            <person name="Takaichi S."/>
            <person name="Haruta S."/>
            <person name="Hanada S."/>
        </authorList>
    </citation>
    <scope>NUCLEOTIDE SEQUENCE [LARGE SCALE GENOMIC DNA]</scope>
    <source>
        <strain evidence="4">W35</strain>
    </source>
</reference>
<dbReference type="AlphaFoldDB" id="A0A480ARY9"/>
<feature type="domain" description="FHA" evidence="2">
    <location>
        <begin position="36"/>
        <end position="87"/>
    </location>
</feature>
<sequence>MDDATAIHRPEDRRALIELLDRDGRARRTLDVHAWPVTLGRALDNTWVLDDPHVAPHHATLALGEDGLPQLLVGDSRNGVQIGRRVLRAGEQLALPAAGAVLLIGGQRLRLRLAGAPVAAEYPLARPLVAGTALWAMLAAWVLAQVAHRWVQLDPGADLVEWLPWLLGLPTGLAVWCGLWALGSKLFRHGFEFSSHAAIALAWLLVYELLDQLMPFSAAAFDAPWLWQAYHQWGLPLLAMLVVRSHLRQLLPQRGVAINAALATVLLAGMLVTGVINQRQLGRVFSQPYMSTLPPPALRWGGTTTIPAVDQALVPLRDLLQQRAREAAADDGEDGTP</sequence>
<evidence type="ECO:0000259" key="2">
    <source>
        <dbReference type="SMART" id="SM00240"/>
    </source>
</evidence>
<keyword evidence="1" id="KW-1133">Transmembrane helix</keyword>
<dbReference type="RefSeq" id="WP_137732218.1">
    <property type="nucleotide sequence ID" value="NZ_BJCL01000003.1"/>
</dbReference>
<feature type="transmembrane region" description="Helical" evidence="1">
    <location>
        <begin position="128"/>
        <end position="150"/>
    </location>
</feature>
<comment type="caution">
    <text evidence="3">The sequence shown here is derived from an EMBL/GenBank/DDBJ whole genome shotgun (WGS) entry which is preliminary data.</text>
</comment>
<dbReference type="CDD" id="cd00060">
    <property type="entry name" value="FHA"/>
    <property type="match status" value="1"/>
</dbReference>
<protein>
    <recommendedName>
        <fullName evidence="2">FHA domain-containing protein</fullName>
    </recommendedName>
</protein>
<feature type="transmembrane region" description="Helical" evidence="1">
    <location>
        <begin position="230"/>
        <end position="247"/>
    </location>
</feature>
<dbReference type="InterPro" id="IPR008984">
    <property type="entry name" value="SMAD_FHA_dom_sf"/>
</dbReference>
<dbReference type="EMBL" id="BJCL01000003">
    <property type="protein sequence ID" value="GCL62465.1"/>
    <property type="molecule type" value="Genomic_DNA"/>
</dbReference>
<proteinExistence type="predicted"/>
<evidence type="ECO:0000313" key="3">
    <source>
        <dbReference type="EMBL" id="GCL62465.1"/>
    </source>
</evidence>
<organism evidence="3 4">
    <name type="scientific">Pseudaquabacterium pictum</name>
    <dbReference type="NCBI Taxonomy" id="2315236"/>
    <lineage>
        <taxon>Bacteria</taxon>
        <taxon>Pseudomonadati</taxon>
        <taxon>Pseudomonadota</taxon>
        <taxon>Betaproteobacteria</taxon>
        <taxon>Burkholderiales</taxon>
        <taxon>Sphaerotilaceae</taxon>
        <taxon>Pseudaquabacterium</taxon>
    </lineage>
</organism>
<dbReference type="SUPFAM" id="SSF49879">
    <property type="entry name" value="SMAD/FHA domain"/>
    <property type="match status" value="1"/>
</dbReference>
<dbReference type="Gene3D" id="2.60.200.20">
    <property type="match status" value="1"/>
</dbReference>
<keyword evidence="1" id="KW-0812">Transmembrane</keyword>
<feature type="transmembrane region" description="Helical" evidence="1">
    <location>
        <begin position="162"/>
        <end position="181"/>
    </location>
</feature>
<dbReference type="InterPro" id="IPR000253">
    <property type="entry name" value="FHA_dom"/>
</dbReference>
<dbReference type="Proteomes" id="UP000301751">
    <property type="component" value="Unassembled WGS sequence"/>
</dbReference>
<name>A0A480ARY9_9BURK</name>
<dbReference type="Pfam" id="PF00498">
    <property type="entry name" value="FHA"/>
    <property type="match status" value="1"/>
</dbReference>
<feature type="transmembrane region" description="Helical" evidence="1">
    <location>
        <begin position="193"/>
        <end position="210"/>
    </location>
</feature>
<evidence type="ECO:0000313" key="4">
    <source>
        <dbReference type="Proteomes" id="UP000301751"/>
    </source>
</evidence>
<feature type="transmembrane region" description="Helical" evidence="1">
    <location>
        <begin position="256"/>
        <end position="276"/>
    </location>
</feature>
<accession>A0A480ARY9</accession>
<evidence type="ECO:0000256" key="1">
    <source>
        <dbReference type="SAM" id="Phobius"/>
    </source>
</evidence>
<keyword evidence="4" id="KW-1185">Reference proteome</keyword>
<keyword evidence="1" id="KW-0472">Membrane</keyword>
<dbReference type="OrthoDB" id="5762105at2"/>